<dbReference type="PROSITE" id="PS50110">
    <property type="entry name" value="RESPONSE_REGULATORY"/>
    <property type="match status" value="1"/>
</dbReference>
<proteinExistence type="predicted"/>
<dbReference type="GO" id="GO:0000160">
    <property type="term" value="P:phosphorelay signal transduction system"/>
    <property type="evidence" value="ECO:0007669"/>
    <property type="project" value="InterPro"/>
</dbReference>
<organism evidence="2">
    <name type="scientific">marine sediment metagenome</name>
    <dbReference type="NCBI Taxonomy" id="412755"/>
    <lineage>
        <taxon>unclassified sequences</taxon>
        <taxon>metagenomes</taxon>
        <taxon>ecological metagenomes</taxon>
    </lineage>
</organism>
<feature type="domain" description="Response regulatory" evidence="1">
    <location>
        <begin position="1"/>
        <end position="26"/>
    </location>
</feature>
<dbReference type="Gene3D" id="6.10.250.690">
    <property type="match status" value="1"/>
</dbReference>
<evidence type="ECO:0000313" key="2">
    <source>
        <dbReference type="EMBL" id="GAJ06412.1"/>
    </source>
</evidence>
<dbReference type="AlphaFoldDB" id="X1US26"/>
<reference evidence="2" key="1">
    <citation type="journal article" date="2014" name="Front. Microbiol.">
        <title>High frequency of phylogenetically diverse reductive dehalogenase-homologous genes in deep subseafloor sedimentary metagenomes.</title>
        <authorList>
            <person name="Kawai M."/>
            <person name="Futagami T."/>
            <person name="Toyoda A."/>
            <person name="Takaki Y."/>
            <person name="Nishi S."/>
            <person name="Hori S."/>
            <person name="Arai W."/>
            <person name="Tsubouchi T."/>
            <person name="Morono Y."/>
            <person name="Uchiyama I."/>
            <person name="Ito T."/>
            <person name="Fujiyama A."/>
            <person name="Inagaki F."/>
            <person name="Takami H."/>
        </authorList>
    </citation>
    <scope>NUCLEOTIDE SEQUENCE</scope>
    <source>
        <strain evidence="2">Expedition CK06-06</strain>
    </source>
</reference>
<sequence>LEAGADEYLWKPFSIKNLFEALEKMLRKSEE</sequence>
<dbReference type="InterPro" id="IPR011006">
    <property type="entry name" value="CheY-like_superfamily"/>
</dbReference>
<name>X1US26_9ZZZZ</name>
<dbReference type="EMBL" id="BARW01031806">
    <property type="protein sequence ID" value="GAJ06412.1"/>
    <property type="molecule type" value="Genomic_DNA"/>
</dbReference>
<protein>
    <recommendedName>
        <fullName evidence="1">Response regulatory domain-containing protein</fullName>
    </recommendedName>
</protein>
<dbReference type="SUPFAM" id="SSF52172">
    <property type="entry name" value="CheY-like"/>
    <property type="match status" value="1"/>
</dbReference>
<dbReference type="InterPro" id="IPR001789">
    <property type="entry name" value="Sig_transdc_resp-reg_receiver"/>
</dbReference>
<feature type="non-terminal residue" evidence="2">
    <location>
        <position position="1"/>
    </location>
</feature>
<gene>
    <name evidence="2" type="ORF">S12H4_50499</name>
</gene>
<accession>X1US26</accession>
<comment type="caution">
    <text evidence="2">The sequence shown here is derived from an EMBL/GenBank/DDBJ whole genome shotgun (WGS) entry which is preliminary data.</text>
</comment>
<evidence type="ECO:0000259" key="1">
    <source>
        <dbReference type="PROSITE" id="PS50110"/>
    </source>
</evidence>